<dbReference type="Proteomes" id="UP001152604">
    <property type="component" value="Unassembled WGS sequence"/>
</dbReference>
<accession>A0ABN8JRM1</accession>
<proteinExistence type="predicted"/>
<reference evidence="2" key="1">
    <citation type="submission" date="2022-03" db="EMBL/GenBank/DDBJ databases">
        <authorList>
            <person name="Brunel B."/>
        </authorList>
    </citation>
    <scope>NUCLEOTIDE SEQUENCE</scope>
    <source>
        <strain evidence="2">STM4922sample</strain>
    </source>
</reference>
<dbReference type="EMBL" id="CAKXZS010000012">
    <property type="protein sequence ID" value="CAH2398480.1"/>
    <property type="molecule type" value="Genomic_DNA"/>
</dbReference>
<feature type="region of interest" description="Disordered" evidence="1">
    <location>
        <begin position="29"/>
        <end position="55"/>
    </location>
</feature>
<evidence type="ECO:0000256" key="1">
    <source>
        <dbReference type="SAM" id="MobiDB-lite"/>
    </source>
</evidence>
<evidence type="ECO:0000313" key="3">
    <source>
        <dbReference type="Proteomes" id="UP001152604"/>
    </source>
</evidence>
<gene>
    <name evidence="2" type="ORF">MES4922_20126</name>
</gene>
<comment type="caution">
    <text evidence="2">The sequence shown here is derived from an EMBL/GenBank/DDBJ whole genome shotgun (WGS) entry which is preliminary data.</text>
</comment>
<protein>
    <submittedName>
        <fullName evidence="2">Uncharacterized protein</fullName>
    </submittedName>
</protein>
<evidence type="ECO:0000313" key="2">
    <source>
        <dbReference type="EMBL" id="CAH2398480.1"/>
    </source>
</evidence>
<keyword evidence="3" id="KW-1185">Reference proteome</keyword>
<organism evidence="2 3">
    <name type="scientific">Mesorhizobium ventifaucium</name>
    <dbReference type="NCBI Taxonomy" id="666020"/>
    <lineage>
        <taxon>Bacteria</taxon>
        <taxon>Pseudomonadati</taxon>
        <taxon>Pseudomonadota</taxon>
        <taxon>Alphaproteobacteria</taxon>
        <taxon>Hyphomicrobiales</taxon>
        <taxon>Phyllobacteriaceae</taxon>
        <taxon>Mesorhizobium</taxon>
    </lineage>
</organism>
<sequence>MPLLWRTHDRHRGVRTLEAAARTATRFPVDREQHAMTRHGKVQPSAAGTQPPATDRRTAMVIIDSDRAAPSRPPFGQHRAEAQRSGLSAFTPELLDGGRAIADICRNPKSP</sequence>
<name>A0ABN8JRM1_9HYPH</name>